<accession>A0A5N6YJ63</accession>
<dbReference type="AlphaFoldDB" id="A0A5N6YJ63"/>
<gene>
    <name evidence="1" type="ORF">BDV24DRAFT_126823</name>
</gene>
<proteinExistence type="predicted"/>
<dbReference type="EMBL" id="ML737123">
    <property type="protein sequence ID" value="KAE8344616.1"/>
    <property type="molecule type" value="Genomic_DNA"/>
</dbReference>
<name>A0A5N6YJ63_9EURO</name>
<dbReference type="Proteomes" id="UP000325558">
    <property type="component" value="Unassembled WGS sequence"/>
</dbReference>
<reference evidence="1" key="1">
    <citation type="submission" date="2019-04" db="EMBL/GenBank/DDBJ databases">
        <title>Friends and foes A comparative genomics study of 23 Aspergillus species from section Flavi.</title>
        <authorList>
            <consortium name="DOE Joint Genome Institute"/>
            <person name="Kjaerbolling I."/>
            <person name="Vesth T."/>
            <person name="Frisvad J.C."/>
            <person name="Nybo J.L."/>
            <person name="Theobald S."/>
            <person name="Kildgaard S."/>
            <person name="Isbrandt T."/>
            <person name="Kuo A."/>
            <person name="Sato A."/>
            <person name="Lyhne E.K."/>
            <person name="Kogle M.E."/>
            <person name="Wiebenga A."/>
            <person name="Kun R.S."/>
            <person name="Lubbers R.J."/>
            <person name="Makela M.R."/>
            <person name="Barry K."/>
            <person name="Chovatia M."/>
            <person name="Clum A."/>
            <person name="Daum C."/>
            <person name="Haridas S."/>
            <person name="He G."/>
            <person name="LaButti K."/>
            <person name="Lipzen A."/>
            <person name="Mondo S."/>
            <person name="Riley R."/>
            <person name="Salamov A."/>
            <person name="Simmons B.A."/>
            <person name="Magnuson J.K."/>
            <person name="Henrissat B."/>
            <person name="Mortensen U.H."/>
            <person name="Larsen T.O."/>
            <person name="Devries R.P."/>
            <person name="Grigoriev I.V."/>
            <person name="Machida M."/>
            <person name="Baker S.E."/>
            <person name="Andersen M.R."/>
        </authorList>
    </citation>
    <scope>NUCLEOTIDE SEQUENCE</scope>
    <source>
        <strain evidence="1">CBS 117612</strain>
    </source>
</reference>
<evidence type="ECO:0000313" key="1">
    <source>
        <dbReference type="EMBL" id="KAE8344616.1"/>
    </source>
</evidence>
<organism evidence="1">
    <name type="scientific">Aspergillus arachidicola</name>
    <dbReference type="NCBI Taxonomy" id="656916"/>
    <lineage>
        <taxon>Eukaryota</taxon>
        <taxon>Fungi</taxon>
        <taxon>Dikarya</taxon>
        <taxon>Ascomycota</taxon>
        <taxon>Pezizomycotina</taxon>
        <taxon>Eurotiomycetes</taxon>
        <taxon>Eurotiomycetidae</taxon>
        <taxon>Eurotiales</taxon>
        <taxon>Aspergillaceae</taxon>
        <taxon>Aspergillus</taxon>
        <taxon>Aspergillus subgen. Circumdati</taxon>
    </lineage>
</organism>
<sequence length="51" mass="6207">MFFKIFLSTYHVPILQPFGLSRTTHLVMHVYHFFSNYYHWVTSTLLQLDQT</sequence>
<protein>
    <submittedName>
        <fullName evidence="1">Uncharacterized protein</fullName>
    </submittedName>
</protein>